<evidence type="ECO:0000256" key="1">
    <source>
        <dbReference type="PROSITE-ProRule" id="PRU00489"/>
    </source>
</evidence>
<accession>A0A8C3G9Q5</accession>
<dbReference type="GO" id="GO:0003676">
    <property type="term" value="F:nucleic acid binding"/>
    <property type="evidence" value="ECO:0007669"/>
    <property type="project" value="InterPro"/>
</dbReference>
<reference evidence="3" key="2">
    <citation type="submission" date="2025-09" db="UniProtKB">
        <authorList>
            <consortium name="Ensembl"/>
        </authorList>
    </citation>
    <scope>IDENTIFICATION</scope>
</reference>
<dbReference type="InterPro" id="IPR002052">
    <property type="entry name" value="DNA_methylase_N6_adenine_CS"/>
</dbReference>
<proteinExistence type="inferred from homology"/>
<dbReference type="PROSITE" id="PS00092">
    <property type="entry name" value="N6_MTASE"/>
    <property type="match status" value="1"/>
</dbReference>
<evidence type="ECO:0000256" key="2">
    <source>
        <dbReference type="SAM" id="MobiDB-lite"/>
    </source>
</evidence>
<reference evidence="3" key="1">
    <citation type="submission" date="2025-08" db="UniProtKB">
        <authorList>
            <consortium name="Ensembl"/>
        </authorList>
    </citation>
    <scope>IDENTIFICATION</scope>
</reference>
<dbReference type="PANTHER" id="PTHR12829">
    <property type="entry name" value="N6-ADENOSINE-METHYLTRANSFERASE"/>
    <property type="match status" value="1"/>
</dbReference>
<dbReference type="PROSITE" id="PS51143">
    <property type="entry name" value="MT_A70"/>
    <property type="match status" value="1"/>
</dbReference>
<feature type="compositionally biased region" description="Low complexity" evidence="2">
    <location>
        <begin position="335"/>
        <end position="349"/>
    </location>
</feature>
<evidence type="ECO:0000313" key="3">
    <source>
        <dbReference type="Ensembl" id="ENSCLMP00005044963.1"/>
    </source>
</evidence>
<sequence length="357" mass="39808">RPSELNQGEIDSQAFHEKIRSVVLEGTKSLVDSARSLGYLNGVTDTVDEPLPSQECSLAALCEMAKGLPLVDDEEREERVQLLVAEDGRTSHVDLFSRVTESESDWATVVPLMGEEYVIPPHTAFLLSDFTRIQPLVHYGRRFDLIVMDPPWENKSVKRSRRYSSLPSSQLKRLPIPTLASPNCLVVTWVTNRPSHLRFVREELYPHWGVDVVAEWFWVKVTTSGRFVFPLDSHHKKPYEVLVLGRYRSPAHDVPVEDQRLIVSVPSALHSQKPSLSEVLKPHVGAGAECLELFARSLQPGWTSWGNEVLKFQHVSYFTLTPTDDGADGDEDEPAVTTGLSSPGGSSPRGRPPTPGT</sequence>
<dbReference type="Pfam" id="PF05063">
    <property type="entry name" value="MT-A70"/>
    <property type="match status" value="1"/>
</dbReference>
<dbReference type="PANTHER" id="PTHR12829:SF4">
    <property type="entry name" value="N(6)-ADENINE-SPECIFIC METHYLTRANSFERASE METTL4"/>
    <property type="match status" value="1"/>
</dbReference>
<evidence type="ECO:0000313" key="4">
    <source>
        <dbReference type="Proteomes" id="UP000694565"/>
    </source>
</evidence>
<name>A0A8C3G9Q5_CYCLU</name>
<dbReference type="GO" id="GO:0005829">
    <property type="term" value="C:cytosol"/>
    <property type="evidence" value="ECO:0007669"/>
    <property type="project" value="TreeGrafter"/>
</dbReference>
<feature type="compositionally biased region" description="Acidic residues" evidence="2">
    <location>
        <begin position="325"/>
        <end position="334"/>
    </location>
</feature>
<feature type="region of interest" description="Disordered" evidence="2">
    <location>
        <begin position="323"/>
        <end position="357"/>
    </location>
</feature>
<dbReference type="GeneTree" id="ENSGT00390000016237"/>
<dbReference type="GO" id="GO:0008173">
    <property type="term" value="F:RNA methyltransferase activity"/>
    <property type="evidence" value="ECO:0007669"/>
    <property type="project" value="TreeGrafter"/>
</dbReference>
<organism evidence="3 4">
    <name type="scientific">Cyclopterus lumpus</name>
    <name type="common">Lumpsucker</name>
    <dbReference type="NCBI Taxonomy" id="8103"/>
    <lineage>
        <taxon>Eukaryota</taxon>
        <taxon>Metazoa</taxon>
        <taxon>Chordata</taxon>
        <taxon>Craniata</taxon>
        <taxon>Vertebrata</taxon>
        <taxon>Euteleostomi</taxon>
        <taxon>Actinopterygii</taxon>
        <taxon>Neopterygii</taxon>
        <taxon>Teleostei</taxon>
        <taxon>Neoteleostei</taxon>
        <taxon>Acanthomorphata</taxon>
        <taxon>Eupercaria</taxon>
        <taxon>Perciformes</taxon>
        <taxon>Cottioidei</taxon>
        <taxon>Cottales</taxon>
        <taxon>Cyclopteridae</taxon>
        <taxon>Cyclopterus</taxon>
    </lineage>
</organism>
<dbReference type="AlphaFoldDB" id="A0A8C3G9Q5"/>
<dbReference type="GO" id="GO:0009007">
    <property type="term" value="F:site-specific DNA-methyltransferase (adenine-specific) activity"/>
    <property type="evidence" value="ECO:0007669"/>
    <property type="project" value="TreeGrafter"/>
</dbReference>
<dbReference type="SUPFAM" id="SSF53335">
    <property type="entry name" value="S-adenosyl-L-methionine-dependent methyltransferases"/>
    <property type="match status" value="1"/>
</dbReference>
<dbReference type="GO" id="GO:0032259">
    <property type="term" value="P:methylation"/>
    <property type="evidence" value="ECO:0007669"/>
    <property type="project" value="InterPro"/>
</dbReference>
<dbReference type="InterPro" id="IPR029063">
    <property type="entry name" value="SAM-dependent_MTases_sf"/>
</dbReference>
<keyword evidence="4" id="KW-1185">Reference proteome</keyword>
<dbReference type="Proteomes" id="UP000694565">
    <property type="component" value="Unplaced"/>
</dbReference>
<comment type="similarity">
    <text evidence="1">Belongs to the MT-A70-like family.</text>
</comment>
<protein>
    <submittedName>
        <fullName evidence="3">Methyltransferase 4, N6-adenosine</fullName>
    </submittedName>
</protein>
<dbReference type="Ensembl" id="ENSCLMT00005046542.1">
    <property type="protein sequence ID" value="ENSCLMP00005044963.1"/>
    <property type="gene ID" value="ENSCLMG00005020755.1"/>
</dbReference>
<dbReference type="GO" id="GO:0005634">
    <property type="term" value="C:nucleus"/>
    <property type="evidence" value="ECO:0007669"/>
    <property type="project" value="TreeGrafter"/>
</dbReference>
<dbReference type="InterPro" id="IPR007757">
    <property type="entry name" value="MT-A70-like"/>
</dbReference>